<gene>
    <name evidence="2" type="ORF">H9888_06615</name>
</gene>
<protein>
    <submittedName>
        <fullName evidence="2">Outer membrane beta-barrel family protein</fullName>
    </submittedName>
</protein>
<dbReference type="InterPro" id="IPR041700">
    <property type="entry name" value="OMP_b-brl_3"/>
</dbReference>
<proteinExistence type="predicted"/>
<reference evidence="2" key="1">
    <citation type="journal article" date="2021" name="PeerJ">
        <title>Extensive microbial diversity within the chicken gut microbiome revealed by metagenomics and culture.</title>
        <authorList>
            <person name="Gilroy R."/>
            <person name="Ravi A."/>
            <person name="Getino M."/>
            <person name="Pursley I."/>
            <person name="Horton D.L."/>
            <person name="Alikhan N.F."/>
            <person name="Baker D."/>
            <person name="Gharbi K."/>
            <person name="Hall N."/>
            <person name="Watson M."/>
            <person name="Adriaenssens E.M."/>
            <person name="Foster-Nyarko E."/>
            <person name="Jarju S."/>
            <person name="Secka A."/>
            <person name="Antonio M."/>
            <person name="Oren A."/>
            <person name="Chaudhuri R.R."/>
            <person name="La Ragione R."/>
            <person name="Hildebrand F."/>
            <person name="Pallen M.J."/>
        </authorList>
    </citation>
    <scope>NUCLEOTIDE SEQUENCE</scope>
    <source>
        <strain evidence="2">ChiBcec15-1070</strain>
    </source>
</reference>
<sequence length="242" mass="28498">NVLSPVVTYVNDYFYTKGNVNLRPLTADNLLFTFSLRDKTEIGLRLQRTNNLLVWRSFNDPDDPLVIYTMPVNERPSYNVQFSVDRSFRIMDQWSIYAYGLLEWRNFYNPLYDAMKGSFITLWILENRVDFKKGFGGSTYFYVASGSKLDERSYGPKLDFSLSLYKYLLNRRMQISAGFSVHNTGRWTTIETPELIQKRNANANLAQFTFKVIYNFRGGKKVKERKIENLQTYDETHDELVR</sequence>
<evidence type="ECO:0000313" key="2">
    <source>
        <dbReference type="EMBL" id="HIW11152.1"/>
    </source>
</evidence>
<evidence type="ECO:0000313" key="3">
    <source>
        <dbReference type="Proteomes" id="UP000823926"/>
    </source>
</evidence>
<feature type="non-terminal residue" evidence="2">
    <location>
        <position position="1"/>
    </location>
</feature>
<dbReference type="EMBL" id="DXHL01000031">
    <property type="protein sequence ID" value="HIW11152.1"/>
    <property type="molecule type" value="Genomic_DNA"/>
</dbReference>
<organism evidence="2 3">
    <name type="scientific">Candidatus Rikenella faecigallinarum</name>
    <dbReference type="NCBI Taxonomy" id="2838745"/>
    <lineage>
        <taxon>Bacteria</taxon>
        <taxon>Pseudomonadati</taxon>
        <taxon>Bacteroidota</taxon>
        <taxon>Bacteroidia</taxon>
        <taxon>Bacteroidales</taxon>
        <taxon>Rikenellaceae</taxon>
        <taxon>Rikenella</taxon>
    </lineage>
</organism>
<dbReference type="Pfam" id="PF14905">
    <property type="entry name" value="OMP_b-brl_3"/>
    <property type="match status" value="1"/>
</dbReference>
<dbReference type="AlphaFoldDB" id="A0A9D1QDF4"/>
<accession>A0A9D1QDF4</accession>
<reference evidence="2" key="2">
    <citation type="submission" date="2021-04" db="EMBL/GenBank/DDBJ databases">
        <authorList>
            <person name="Gilroy R."/>
        </authorList>
    </citation>
    <scope>NUCLEOTIDE SEQUENCE</scope>
    <source>
        <strain evidence="2">ChiBcec15-1070</strain>
    </source>
</reference>
<dbReference type="Proteomes" id="UP000823926">
    <property type="component" value="Unassembled WGS sequence"/>
</dbReference>
<name>A0A9D1QDF4_9BACT</name>
<comment type="caution">
    <text evidence="2">The sequence shown here is derived from an EMBL/GenBank/DDBJ whole genome shotgun (WGS) entry which is preliminary data.</text>
</comment>
<evidence type="ECO:0000259" key="1">
    <source>
        <dbReference type="Pfam" id="PF14905"/>
    </source>
</evidence>
<feature type="domain" description="Outer membrane protein beta-barrel" evidence="1">
    <location>
        <begin position="3"/>
        <end position="213"/>
    </location>
</feature>